<reference evidence="2 3" key="1">
    <citation type="journal article" date="2019" name="Int. J. Syst. Evol. Microbiol.">
        <title>The Global Catalogue of Microorganisms (GCM) 10K type strain sequencing project: providing services to taxonomists for standard genome sequencing and annotation.</title>
        <authorList>
            <consortium name="The Broad Institute Genomics Platform"/>
            <consortium name="The Broad Institute Genome Sequencing Center for Infectious Disease"/>
            <person name="Wu L."/>
            <person name="Ma J."/>
        </authorList>
    </citation>
    <scope>NUCLEOTIDE SEQUENCE [LARGE SCALE GENOMIC DNA]</scope>
    <source>
        <strain evidence="2 3">JCM 14162</strain>
    </source>
</reference>
<dbReference type="Proteomes" id="UP001500713">
    <property type="component" value="Unassembled WGS sequence"/>
</dbReference>
<dbReference type="EMBL" id="BAAAEM010000002">
    <property type="protein sequence ID" value="GAA0474159.1"/>
    <property type="molecule type" value="Genomic_DNA"/>
</dbReference>
<accession>A0ABN1AE04</accession>
<feature type="chain" id="PRO_5047433823" description="Tetratricopeptide repeat protein" evidence="1">
    <location>
        <begin position="25"/>
        <end position="124"/>
    </location>
</feature>
<dbReference type="SUPFAM" id="SSF48452">
    <property type="entry name" value="TPR-like"/>
    <property type="match status" value="1"/>
</dbReference>
<gene>
    <name evidence="2" type="ORF">GCM10009096_14520</name>
</gene>
<organism evidence="2 3">
    <name type="scientific">Parasphingorhabdus litoris</name>
    <dbReference type="NCBI Taxonomy" id="394733"/>
    <lineage>
        <taxon>Bacteria</taxon>
        <taxon>Pseudomonadati</taxon>
        <taxon>Pseudomonadota</taxon>
        <taxon>Alphaproteobacteria</taxon>
        <taxon>Sphingomonadales</taxon>
        <taxon>Sphingomonadaceae</taxon>
        <taxon>Parasphingorhabdus</taxon>
    </lineage>
</organism>
<comment type="caution">
    <text evidence="2">The sequence shown here is derived from an EMBL/GenBank/DDBJ whole genome shotgun (WGS) entry which is preliminary data.</text>
</comment>
<protein>
    <recommendedName>
        <fullName evidence="4">Tetratricopeptide repeat protein</fullName>
    </recommendedName>
</protein>
<name>A0ABN1AE04_9SPHN</name>
<evidence type="ECO:0008006" key="4">
    <source>
        <dbReference type="Google" id="ProtNLM"/>
    </source>
</evidence>
<dbReference type="RefSeq" id="WP_229956028.1">
    <property type="nucleotide sequence ID" value="NZ_BAAAEM010000002.1"/>
</dbReference>
<proteinExistence type="predicted"/>
<dbReference type="InterPro" id="IPR011990">
    <property type="entry name" value="TPR-like_helical_dom_sf"/>
</dbReference>
<keyword evidence="1" id="KW-0732">Signal</keyword>
<keyword evidence="3" id="KW-1185">Reference proteome</keyword>
<evidence type="ECO:0000256" key="1">
    <source>
        <dbReference type="SAM" id="SignalP"/>
    </source>
</evidence>
<sequence>MKNAKIVAVAVGLTMAALPGLAQAQDGEIGYEKGALAYDALMSGDNQAAVEKLESGQLSDPAVMINLGQAYARTGRTGDAAKMFTAAMNSNRSFDLVLADGQVIDSRKAAKIALNNLNERMASR</sequence>
<evidence type="ECO:0000313" key="2">
    <source>
        <dbReference type="EMBL" id="GAA0474159.1"/>
    </source>
</evidence>
<feature type="signal peptide" evidence="1">
    <location>
        <begin position="1"/>
        <end position="24"/>
    </location>
</feature>
<evidence type="ECO:0000313" key="3">
    <source>
        <dbReference type="Proteomes" id="UP001500713"/>
    </source>
</evidence>